<feature type="compositionally biased region" description="Gly residues" evidence="1">
    <location>
        <begin position="48"/>
        <end position="57"/>
    </location>
</feature>
<evidence type="ECO:0000313" key="2">
    <source>
        <dbReference type="EMBL" id="GEB02786.1"/>
    </source>
</evidence>
<reference evidence="2 3" key="1">
    <citation type="submission" date="2019-06" db="EMBL/GenBank/DDBJ databases">
        <title>Whole genome shotgun sequence of Gluconobacter roseus NBRC 3990.</title>
        <authorList>
            <person name="Hosoyama A."/>
            <person name="Uohara A."/>
            <person name="Ohji S."/>
            <person name="Ichikawa N."/>
        </authorList>
    </citation>
    <scope>NUCLEOTIDE SEQUENCE [LARGE SCALE GENOMIC DNA]</scope>
    <source>
        <strain evidence="2 3">NBRC 3990</strain>
    </source>
</reference>
<accession>A0A4Y3M3Z3</accession>
<evidence type="ECO:0000256" key="1">
    <source>
        <dbReference type="SAM" id="MobiDB-lite"/>
    </source>
</evidence>
<comment type="caution">
    <text evidence="2">The sequence shown here is derived from an EMBL/GenBank/DDBJ whole genome shotgun (WGS) entry which is preliminary data.</text>
</comment>
<feature type="region of interest" description="Disordered" evidence="1">
    <location>
        <begin position="1"/>
        <end position="63"/>
    </location>
</feature>
<organism evidence="2 3">
    <name type="scientific">Gluconobacter roseus NBRC 3990</name>
    <dbReference type="NCBI Taxonomy" id="1307950"/>
    <lineage>
        <taxon>Bacteria</taxon>
        <taxon>Pseudomonadati</taxon>
        <taxon>Pseudomonadota</taxon>
        <taxon>Alphaproteobacteria</taxon>
        <taxon>Acetobacterales</taxon>
        <taxon>Acetobacteraceae</taxon>
        <taxon>Gluconobacter</taxon>
    </lineage>
</organism>
<gene>
    <name evidence="2" type="ORF">GRO01_03620</name>
</gene>
<dbReference type="AlphaFoldDB" id="A0A4Y3M3Z3"/>
<dbReference type="EMBL" id="BJLY01000001">
    <property type="protein sequence ID" value="GEB02786.1"/>
    <property type="molecule type" value="Genomic_DNA"/>
</dbReference>
<keyword evidence="3" id="KW-1185">Reference proteome</keyword>
<protein>
    <submittedName>
        <fullName evidence="2">Uncharacterized protein</fullName>
    </submittedName>
</protein>
<sequence>MRQEGFGSAADHGFAPQHPELLGRIFPALRGGVKAPATTGSKKEGSDTHGGGMGRDGGNVKLV</sequence>
<name>A0A4Y3M3Z3_9PROT</name>
<evidence type="ECO:0000313" key="3">
    <source>
        <dbReference type="Proteomes" id="UP000320772"/>
    </source>
</evidence>
<proteinExistence type="predicted"/>
<dbReference type="Proteomes" id="UP000320772">
    <property type="component" value="Unassembled WGS sequence"/>
</dbReference>